<organism evidence="1 2">
    <name type="scientific">Neisseria shayeganii 871</name>
    <dbReference type="NCBI Taxonomy" id="1032488"/>
    <lineage>
        <taxon>Bacteria</taxon>
        <taxon>Pseudomonadati</taxon>
        <taxon>Pseudomonadota</taxon>
        <taxon>Betaproteobacteria</taxon>
        <taxon>Neisseriales</taxon>
        <taxon>Neisseriaceae</taxon>
        <taxon>Neisseria</taxon>
    </lineage>
</organism>
<evidence type="ECO:0000313" key="2">
    <source>
        <dbReference type="Proteomes" id="UP000003019"/>
    </source>
</evidence>
<reference evidence="1 2" key="1">
    <citation type="submission" date="2011-05" db="EMBL/GenBank/DDBJ databases">
        <authorList>
            <person name="Muzny D."/>
            <person name="Qin X."/>
            <person name="Deng J."/>
            <person name="Jiang H."/>
            <person name="Liu Y."/>
            <person name="Qu J."/>
            <person name="Song X.-Z."/>
            <person name="Zhang L."/>
            <person name="Thornton R."/>
            <person name="Coyle M."/>
            <person name="Francisco L."/>
            <person name="Jackson L."/>
            <person name="Javaid M."/>
            <person name="Korchina V."/>
            <person name="Kovar C."/>
            <person name="Mata R."/>
            <person name="Mathew T."/>
            <person name="Ngo R."/>
            <person name="Nguyen L."/>
            <person name="Nguyen N."/>
            <person name="Okwuonu G."/>
            <person name="Ongeri F."/>
            <person name="Pham C."/>
            <person name="Simmons D."/>
            <person name="Wilczek-Boney K."/>
            <person name="Hale W."/>
            <person name="Jakkamsetti A."/>
            <person name="Pham P."/>
            <person name="Ruth R."/>
            <person name="San Lucas F."/>
            <person name="Warren J."/>
            <person name="Zhang J."/>
            <person name="Zhao Z."/>
            <person name="Zhou C."/>
            <person name="Zhu D."/>
            <person name="Lee S."/>
            <person name="Bess C."/>
            <person name="Blankenburg K."/>
            <person name="Forbes L."/>
            <person name="Fu Q."/>
            <person name="Gubbala S."/>
            <person name="Hirani K."/>
            <person name="Jayaseelan J.C."/>
            <person name="Lara F."/>
            <person name="Munidasa M."/>
            <person name="Palculict T."/>
            <person name="Patil S."/>
            <person name="Pu L.-L."/>
            <person name="Saada N."/>
            <person name="Tang L."/>
            <person name="Weissenberger G."/>
            <person name="Zhu Y."/>
            <person name="Hemphill L."/>
            <person name="Shang Y."/>
            <person name="Youmans B."/>
            <person name="Ayvaz T."/>
            <person name="Ross M."/>
            <person name="Santibanez J."/>
            <person name="Aqrawi P."/>
            <person name="Gross S."/>
            <person name="Joshi V."/>
            <person name="Fowler G."/>
            <person name="Nazareth L."/>
            <person name="Reid J."/>
            <person name="Worley K."/>
            <person name="Petrosino J."/>
            <person name="Highlander S."/>
            <person name="Gibbs R."/>
        </authorList>
    </citation>
    <scope>NUCLEOTIDE SEQUENCE [LARGE SCALE GENOMIC DNA]</scope>
    <source>
        <strain evidence="1 2">871</strain>
    </source>
</reference>
<sequence>MDEVFQVACGLRQIVVWKAMDYSRAPMAATGKILRGGLGQSKGYLKRARGFCVAKTFR</sequence>
<gene>
    <name evidence="1" type="ORF">HMPREF9371_2283</name>
</gene>
<dbReference type="Proteomes" id="UP000003019">
    <property type="component" value="Unassembled WGS sequence"/>
</dbReference>
<dbReference type="HOGENOM" id="CLU_2974723_0_0_4"/>
<keyword evidence="2" id="KW-1185">Reference proteome</keyword>
<accession>G4CKZ2</accession>
<evidence type="ECO:0000313" key="1">
    <source>
        <dbReference type="EMBL" id="EGY51477.1"/>
    </source>
</evidence>
<protein>
    <submittedName>
        <fullName evidence="1">Uncharacterized protein</fullName>
    </submittedName>
</protein>
<comment type="caution">
    <text evidence="1">The sequence shown here is derived from an EMBL/GenBank/DDBJ whole genome shotgun (WGS) entry which is preliminary data.</text>
</comment>
<dbReference type="AlphaFoldDB" id="G4CKZ2"/>
<proteinExistence type="predicted"/>
<name>G4CKZ2_9NEIS</name>
<dbReference type="EMBL" id="AGAY01000076">
    <property type="protein sequence ID" value="EGY51477.1"/>
    <property type="molecule type" value="Genomic_DNA"/>
</dbReference>